<feature type="region of interest" description="Disordered" evidence="1">
    <location>
        <begin position="41"/>
        <end position="70"/>
    </location>
</feature>
<feature type="compositionally biased region" description="Low complexity" evidence="1">
    <location>
        <begin position="55"/>
        <end position="70"/>
    </location>
</feature>
<keyword evidence="2" id="KW-0472">Membrane</keyword>
<feature type="signal peptide" evidence="3">
    <location>
        <begin position="1"/>
        <end position="21"/>
    </location>
</feature>
<gene>
    <name evidence="4" type="ORF">PMEA_00029194</name>
</gene>
<keyword evidence="3" id="KW-0732">Signal</keyword>
<evidence type="ECO:0000256" key="2">
    <source>
        <dbReference type="SAM" id="Phobius"/>
    </source>
</evidence>
<sequence>MFPEHITVFIFVGLSFAQALGQNSTVVKPSPTASYTMAPMSSQAAQPTTKVPTHITPTQSTTEKETTIPTTETKPTCAMINFVADRMWNASLGNSTSKESKALEDMTSMAMEYLYNDSEKYYNVKVSEVKFVEKDGKVGVEAKLCLGVKKNGGLIEEVFTDKLKTGFFHDLKVMSEGAEFKPKGVDFKDCKAKKGECEKCSGAGGKITIEGTCVPEEYSCDGLKVEKMAKDCVEYCGTVGITVSLLVLAFGMLLSFSSQ</sequence>
<proteinExistence type="predicted"/>
<dbReference type="Proteomes" id="UP001159428">
    <property type="component" value="Unassembled WGS sequence"/>
</dbReference>
<comment type="caution">
    <text evidence="4">The sequence shown here is derived from an EMBL/GenBank/DDBJ whole genome shotgun (WGS) entry which is preliminary data.</text>
</comment>
<feature type="chain" id="PRO_5043796141" evidence="3">
    <location>
        <begin position="22"/>
        <end position="259"/>
    </location>
</feature>
<protein>
    <submittedName>
        <fullName evidence="4">Uncharacterized protein</fullName>
    </submittedName>
</protein>
<evidence type="ECO:0000256" key="3">
    <source>
        <dbReference type="SAM" id="SignalP"/>
    </source>
</evidence>
<reference evidence="4 5" key="1">
    <citation type="submission" date="2022-05" db="EMBL/GenBank/DDBJ databases">
        <authorList>
            <consortium name="Genoscope - CEA"/>
            <person name="William W."/>
        </authorList>
    </citation>
    <scope>NUCLEOTIDE SEQUENCE [LARGE SCALE GENOMIC DNA]</scope>
</reference>
<keyword evidence="5" id="KW-1185">Reference proteome</keyword>
<accession>A0AAU9VWT2</accession>
<organism evidence="4 5">
    <name type="scientific">Pocillopora meandrina</name>
    <dbReference type="NCBI Taxonomy" id="46732"/>
    <lineage>
        <taxon>Eukaryota</taxon>
        <taxon>Metazoa</taxon>
        <taxon>Cnidaria</taxon>
        <taxon>Anthozoa</taxon>
        <taxon>Hexacorallia</taxon>
        <taxon>Scleractinia</taxon>
        <taxon>Astrocoeniina</taxon>
        <taxon>Pocilloporidae</taxon>
        <taxon>Pocillopora</taxon>
    </lineage>
</organism>
<name>A0AAU9VWT2_9CNID</name>
<evidence type="ECO:0000256" key="1">
    <source>
        <dbReference type="SAM" id="MobiDB-lite"/>
    </source>
</evidence>
<feature type="transmembrane region" description="Helical" evidence="2">
    <location>
        <begin position="237"/>
        <end position="256"/>
    </location>
</feature>
<dbReference type="EMBL" id="CALNXJ010000006">
    <property type="protein sequence ID" value="CAH3041404.1"/>
    <property type="molecule type" value="Genomic_DNA"/>
</dbReference>
<dbReference type="AlphaFoldDB" id="A0AAU9VWT2"/>
<evidence type="ECO:0000313" key="4">
    <source>
        <dbReference type="EMBL" id="CAH3041404.1"/>
    </source>
</evidence>
<evidence type="ECO:0000313" key="5">
    <source>
        <dbReference type="Proteomes" id="UP001159428"/>
    </source>
</evidence>
<keyword evidence="2" id="KW-0812">Transmembrane</keyword>
<keyword evidence="2" id="KW-1133">Transmembrane helix</keyword>
<feature type="compositionally biased region" description="Polar residues" evidence="1">
    <location>
        <begin position="41"/>
        <end position="51"/>
    </location>
</feature>